<dbReference type="InterPro" id="IPR036979">
    <property type="entry name" value="CM_dom_sf"/>
</dbReference>
<dbReference type="NCBIfam" id="TIGR01805">
    <property type="entry name" value="CM_mono_grmpos"/>
    <property type="match status" value="1"/>
</dbReference>
<dbReference type="RefSeq" id="WP_010054407.1">
    <property type="nucleotide sequence ID" value="NZ_BJOJ01000053.1"/>
</dbReference>
<gene>
    <name evidence="3" type="ORF">RAK27_03265</name>
</gene>
<dbReference type="InterPro" id="IPR002701">
    <property type="entry name" value="CM_II_prokaryot"/>
</dbReference>
<dbReference type="EC" id="5.4.99.5" evidence="3"/>
<dbReference type="SMART" id="SM00830">
    <property type="entry name" value="CM_2"/>
    <property type="match status" value="1"/>
</dbReference>
<dbReference type="Proteomes" id="UP001290462">
    <property type="component" value="Unassembled WGS sequence"/>
</dbReference>
<protein>
    <submittedName>
        <fullName evidence="3">Chorismate mutase</fullName>
        <ecNumber evidence="3">5.4.99.5</ecNumber>
    </submittedName>
</protein>
<dbReference type="PANTHER" id="PTHR38041">
    <property type="entry name" value="CHORISMATE MUTASE"/>
    <property type="match status" value="1"/>
</dbReference>
<sequence>MLDKQRAEIDQIDRELVALFERRMAIVTEIGEIKKANSLPIFDEAREINVIERAEERLANSDYAPYVGQLFKDLMNVTKEYQKNIVKKREL</sequence>
<dbReference type="SUPFAM" id="SSF48600">
    <property type="entry name" value="Chorismate mutase II"/>
    <property type="match status" value="1"/>
</dbReference>
<dbReference type="InterPro" id="IPR011279">
    <property type="entry name" value="Chorismate_mutase_GmP"/>
</dbReference>
<dbReference type="InterPro" id="IPR051331">
    <property type="entry name" value="Chorismate_mutase-related"/>
</dbReference>
<dbReference type="AlphaFoldDB" id="A0AAW9K2J4"/>
<evidence type="ECO:0000313" key="3">
    <source>
        <dbReference type="EMBL" id="MDZ5757667.1"/>
    </source>
</evidence>
<organism evidence="3 4">
    <name type="scientific">Carnobacterium maltaromaticum</name>
    <name type="common">Carnobacterium piscicola</name>
    <dbReference type="NCBI Taxonomy" id="2751"/>
    <lineage>
        <taxon>Bacteria</taxon>
        <taxon>Bacillati</taxon>
        <taxon>Bacillota</taxon>
        <taxon>Bacilli</taxon>
        <taxon>Lactobacillales</taxon>
        <taxon>Carnobacteriaceae</taxon>
        <taxon>Carnobacterium</taxon>
    </lineage>
</organism>
<dbReference type="PROSITE" id="PS51168">
    <property type="entry name" value="CHORISMATE_MUT_2"/>
    <property type="match status" value="1"/>
</dbReference>
<dbReference type="EMBL" id="JAVBVO010000002">
    <property type="protein sequence ID" value="MDZ5757667.1"/>
    <property type="molecule type" value="Genomic_DNA"/>
</dbReference>
<comment type="caution">
    <text evidence="3">The sequence shown here is derived from an EMBL/GenBank/DDBJ whole genome shotgun (WGS) entry which is preliminary data.</text>
</comment>
<dbReference type="GO" id="GO:0009697">
    <property type="term" value="P:salicylic acid biosynthetic process"/>
    <property type="evidence" value="ECO:0007669"/>
    <property type="project" value="TreeGrafter"/>
</dbReference>
<dbReference type="PANTHER" id="PTHR38041:SF1">
    <property type="entry name" value="CHORISMATE MUTASE"/>
    <property type="match status" value="1"/>
</dbReference>
<evidence type="ECO:0000259" key="2">
    <source>
        <dbReference type="PROSITE" id="PS51168"/>
    </source>
</evidence>
<dbReference type="GO" id="GO:0004106">
    <property type="term" value="F:chorismate mutase activity"/>
    <property type="evidence" value="ECO:0007669"/>
    <property type="project" value="UniProtKB-EC"/>
</dbReference>
<dbReference type="Gene3D" id="1.20.59.10">
    <property type="entry name" value="Chorismate mutase"/>
    <property type="match status" value="1"/>
</dbReference>
<keyword evidence="1 3" id="KW-0413">Isomerase</keyword>
<proteinExistence type="predicted"/>
<name>A0AAW9K2J4_CARML</name>
<feature type="domain" description="Chorismate mutase" evidence="2">
    <location>
        <begin position="1"/>
        <end position="86"/>
    </location>
</feature>
<evidence type="ECO:0000313" key="4">
    <source>
        <dbReference type="Proteomes" id="UP001290462"/>
    </source>
</evidence>
<evidence type="ECO:0000256" key="1">
    <source>
        <dbReference type="ARBA" id="ARBA00023235"/>
    </source>
</evidence>
<reference evidence="3" key="1">
    <citation type="submission" date="2023-08" db="EMBL/GenBank/DDBJ databases">
        <title>Genomic characterization of piscicolin 126 produced by Carnobacterium maltaromaticum CM22 strain isolated from salmon (Salmo salar).</title>
        <authorList>
            <person name="Gonzalez-Gragera E."/>
            <person name="Garcia-Lopez J.D."/>
            <person name="Teso-Perez C."/>
            <person name="Gimenez-Hernandez I."/>
            <person name="Peralta-Sanchez J.M."/>
            <person name="Valdivia E."/>
            <person name="Montalban-Lopez M."/>
            <person name="Martin-Platero A.M."/>
            <person name="Banos A."/>
            <person name="Martinez-Bueno M."/>
        </authorList>
    </citation>
    <scope>NUCLEOTIDE SEQUENCE</scope>
    <source>
        <strain evidence="3">CM22</strain>
    </source>
</reference>
<dbReference type="GeneID" id="83607349"/>
<accession>A0AAW9K2J4</accession>
<dbReference type="InterPro" id="IPR036263">
    <property type="entry name" value="Chorismate_II_sf"/>
</dbReference>
<dbReference type="GO" id="GO:0046417">
    <property type="term" value="P:chorismate metabolic process"/>
    <property type="evidence" value="ECO:0007669"/>
    <property type="project" value="InterPro"/>
</dbReference>
<dbReference type="Pfam" id="PF01817">
    <property type="entry name" value="CM_2"/>
    <property type="match status" value="1"/>
</dbReference>